<gene>
    <name evidence="8" type="ORF">ATJ93_4090</name>
</gene>
<reference evidence="8 9" key="1">
    <citation type="submission" date="2018-09" db="EMBL/GenBank/DDBJ databases">
        <title>Genomic Encyclopedia of Archaeal and Bacterial Type Strains, Phase II (KMG-II): from individual species to whole genera.</title>
        <authorList>
            <person name="Goeker M."/>
        </authorList>
    </citation>
    <scope>NUCLEOTIDE SEQUENCE [LARGE SCALE GENOMIC DNA]</scope>
    <source>
        <strain evidence="8 9">DSM 13151</strain>
    </source>
</reference>
<dbReference type="SUPFAM" id="SSF161098">
    <property type="entry name" value="MetI-like"/>
    <property type="match status" value="1"/>
</dbReference>
<dbReference type="PROSITE" id="PS50928">
    <property type="entry name" value="ABC_TM1"/>
    <property type="match status" value="1"/>
</dbReference>
<organism evidence="8 9">
    <name type="scientific">Halopiger aswanensis</name>
    <dbReference type="NCBI Taxonomy" id="148449"/>
    <lineage>
        <taxon>Archaea</taxon>
        <taxon>Methanobacteriati</taxon>
        <taxon>Methanobacteriota</taxon>
        <taxon>Stenosarchaea group</taxon>
        <taxon>Halobacteria</taxon>
        <taxon>Halobacteriales</taxon>
        <taxon>Natrialbaceae</taxon>
        <taxon>Halopiger</taxon>
    </lineage>
</organism>
<feature type="transmembrane region" description="Helical" evidence="5">
    <location>
        <begin position="331"/>
        <end position="353"/>
    </location>
</feature>
<dbReference type="EMBL" id="RAPO01000004">
    <property type="protein sequence ID" value="RKD89258.1"/>
    <property type="molecule type" value="Genomic_DNA"/>
</dbReference>
<keyword evidence="4 5" id="KW-0472">Membrane</keyword>
<proteinExistence type="inferred from homology"/>
<dbReference type="GO" id="GO:0055085">
    <property type="term" value="P:transmembrane transport"/>
    <property type="evidence" value="ECO:0007669"/>
    <property type="project" value="InterPro"/>
</dbReference>
<dbReference type="Gene3D" id="1.10.3720.10">
    <property type="entry name" value="MetI-like"/>
    <property type="match status" value="1"/>
</dbReference>
<sequence length="391" mass="42742">MQEVRAVKRSDDESSEPPNGRSGDSIDQFVPEQSVETTAEEQTDETAAQMRSDGGTIGTDSPFETTASVAETRSDRIDRFLEEYIRTPWSILRSDWRAVVSFGILGIYFLMATVGVYLVEPTHPAHGPQLLGAFENWDFPLGTTVAGRDVFAMLIHSTPSILIMMASGAVFTVAVGTIFGVVAGYKGGTIDTVLSTITDIFINIPGLPLVIVLATLLEAWINNPVTLGVLLAVAAWAGLARAIRSQVLTIRSESFVEAARAMDLSTRWILLREIIPHLMPYIVVNMVNAARRIIFAAVALYFLGVLPFSDANWGVMLNNAYNAGALYRPSAYHWLLVPMIAISGIAIGLILLAQSLDQVFNPRIRARHQDLGDDDQLEPDSESDTKDMMNV</sequence>
<feature type="transmembrane region" description="Helical" evidence="5">
    <location>
        <begin position="197"/>
        <end position="217"/>
    </location>
</feature>
<keyword evidence="5" id="KW-0813">Transport</keyword>
<protein>
    <submittedName>
        <fullName evidence="8">Peptide/nickel transport system permease protein</fullName>
    </submittedName>
</protein>
<comment type="similarity">
    <text evidence="5">Belongs to the binding-protein-dependent transport system permease family.</text>
</comment>
<feature type="transmembrane region" description="Helical" evidence="5">
    <location>
        <begin position="293"/>
        <end position="311"/>
    </location>
</feature>
<feature type="region of interest" description="Disordered" evidence="6">
    <location>
        <begin position="371"/>
        <end position="391"/>
    </location>
</feature>
<name>A0A419W1C7_9EURY</name>
<dbReference type="InterPro" id="IPR000515">
    <property type="entry name" value="MetI-like"/>
</dbReference>
<dbReference type="OrthoDB" id="312811at2157"/>
<dbReference type="InterPro" id="IPR035906">
    <property type="entry name" value="MetI-like_sf"/>
</dbReference>
<feature type="transmembrane region" description="Helical" evidence="5">
    <location>
        <begin position="161"/>
        <end position="185"/>
    </location>
</feature>
<keyword evidence="3 5" id="KW-1133">Transmembrane helix</keyword>
<dbReference type="PANTHER" id="PTHR42729">
    <property type="entry name" value="OLIGO/DIPEPTIDE TRANSPORT, PERMEASE PROTEIN (DPPC-2)"/>
    <property type="match status" value="1"/>
</dbReference>
<dbReference type="PANTHER" id="PTHR42729:SF1">
    <property type="entry name" value="OLIGO_DIPEPTIDE TRANSPORT, PERMEASE PROTEIN (DPPC-2)"/>
    <property type="match status" value="1"/>
</dbReference>
<keyword evidence="2 5" id="KW-0812">Transmembrane</keyword>
<feature type="region of interest" description="Disordered" evidence="6">
    <location>
        <begin position="1"/>
        <end position="69"/>
    </location>
</feature>
<dbReference type="GO" id="GO:0005886">
    <property type="term" value="C:plasma membrane"/>
    <property type="evidence" value="ECO:0007669"/>
    <property type="project" value="UniProtKB-SubCell"/>
</dbReference>
<accession>A0A419W1C7</accession>
<evidence type="ECO:0000256" key="4">
    <source>
        <dbReference type="ARBA" id="ARBA00023136"/>
    </source>
</evidence>
<dbReference type="AlphaFoldDB" id="A0A419W1C7"/>
<evidence type="ECO:0000256" key="1">
    <source>
        <dbReference type="ARBA" id="ARBA00004141"/>
    </source>
</evidence>
<feature type="compositionally biased region" description="Basic and acidic residues" evidence="6">
    <location>
        <begin position="1"/>
        <end position="12"/>
    </location>
</feature>
<evidence type="ECO:0000313" key="8">
    <source>
        <dbReference type="EMBL" id="RKD89258.1"/>
    </source>
</evidence>
<dbReference type="CDD" id="cd06261">
    <property type="entry name" value="TM_PBP2"/>
    <property type="match status" value="1"/>
</dbReference>
<feature type="transmembrane region" description="Helical" evidence="5">
    <location>
        <begin position="96"/>
        <end position="119"/>
    </location>
</feature>
<feature type="compositionally biased region" description="Polar residues" evidence="6">
    <location>
        <begin position="58"/>
        <end position="69"/>
    </location>
</feature>
<comment type="subcellular location">
    <subcellularLocation>
        <location evidence="5">Cell membrane</location>
        <topology evidence="5">Multi-pass membrane protein</topology>
    </subcellularLocation>
    <subcellularLocation>
        <location evidence="1">Membrane</location>
        <topology evidence="1">Multi-pass membrane protein</topology>
    </subcellularLocation>
</comment>
<feature type="domain" description="ABC transmembrane type-1" evidence="7">
    <location>
        <begin position="158"/>
        <end position="353"/>
    </location>
</feature>
<dbReference type="Pfam" id="PF00528">
    <property type="entry name" value="BPD_transp_1"/>
    <property type="match status" value="1"/>
</dbReference>
<feature type="compositionally biased region" description="Acidic residues" evidence="6">
    <location>
        <begin position="372"/>
        <end position="382"/>
    </location>
</feature>
<evidence type="ECO:0000313" key="9">
    <source>
        <dbReference type="Proteomes" id="UP000283805"/>
    </source>
</evidence>
<evidence type="ECO:0000256" key="2">
    <source>
        <dbReference type="ARBA" id="ARBA00022692"/>
    </source>
</evidence>
<dbReference type="Proteomes" id="UP000283805">
    <property type="component" value="Unassembled WGS sequence"/>
</dbReference>
<feature type="transmembrane region" description="Helical" evidence="5">
    <location>
        <begin position="223"/>
        <end position="243"/>
    </location>
</feature>
<comment type="caution">
    <text evidence="8">The sequence shown here is derived from an EMBL/GenBank/DDBJ whole genome shotgun (WGS) entry which is preliminary data.</text>
</comment>
<evidence type="ECO:0000259" key="7">
    <source>
        <dbReference type="PROSITE" id="PS50928"/>
    </source>
</evidence>
<keyword evidence="9" id="KW-1185">Reference proteome</keyword>
<evidence type="ECO:0000256" key="5">
    <source>
        <dbReference type="RuleBase" id="RU363032"/>
    </source>
</evidence>
<evidence type="ECO:0000256" key="6">
    <source>
        <dbReference type="SAM" id="MobiDB-lite"/>
    </source>
</evidence>
<evidence type="ECO:0000256" key="3">
    <source>
        <dbReference type="ARBA" id="ARBA00022989"/>
    </source>
</evidence>